<dbReference type="EMBL" id="SYUW01000029">
    <property type="protein sequence ID" value="TKF25557.1"/>
    <property type="molecule type" value="Genomic_DNA"/>
</dbReference>
<dbReference type="Pfam" id="PF07811">
    <property type="entry name" value="TadE"/>
    <property type="match status" value="1"/>
</dbReference>
<sequence length="179" mass="19706">MPQSITNLKKQSGSVAIETIFLLPIIVILLFAVIHYCMIFFAASMFDHVAKESIRQSMAFVNEECYFSYKNCSGAEVLTEVTPTIRTHAKIIIQGFTQGQGESLGSLFGVTLPDPEELIRISTITDPTDGSDICCQVTIVLDEYRTTPFLPTNIIDGLLPKEVSVFPDQIVGTAVLKLN</sequence>
<dbReference type="RefSeq" id="WP_017058723.1">
    <property type="nucleotide sequence ID" value="NZ_AP025498.1"/>
</dbReference>
<dbReference type="EMBL" id="JBGOOJ010000004">
    <property type="protein sequence ID" value="MEZ8089623.1"/>
    <property type="molecule type" value="Genomic_DNA"/>
</dbReference>
<evidence type="ECO:0000313" key="7">
    <source>
        <dbReference type="Proteomes" id="UP000307574"/>
    </source>
</evidence>
<reference evidence="3 8" key="2">
    <citation type="submission" date="2024-06" db="EMBL/GenBank/DDBJ databases">
        <authorList>
            <person name="Steensen K."/>
            <person name="Seneca J."/>
            <person name="Bartlau N."/>
            <person name="Yu A.X."/>
            <person name="Polz M.F."/>
        </authorList>
    </citation>
    <scope>NUCLEOTIDE SEQUENCE [LARGE SCALE GENOMIC DNA]</scope>
    <source>
        <strain evidence="3 8">5S240</strain>
    </source>
</reference>
<dbReference type="InterPro" id="IPR012495">
    <property type="entry name" value="TadE-like_dom"/>
</dbReference>
<evidence type="ECO:0000313" key="4">
    <source>
        <dbReference type="EMBL" id="TKF25557.1"/>
    </source>
</evidence>
<dbReference type="GeneID" id="93967451"/>
<dbReference type="Proteomes" id="UP001569177">
    <property type="component" value="Unassembled WGS sequence"/>
</dbReference>
<keyword evidence="8" id="KW-1185">Reference proteome</keyword>
<keyword evidence="1" id="KW-0812">Transmembrane</keyword>
<keyword evidence="1" id="KW-0472">Membrane</keyword>
<organism evidence="4 6">
    <name type="scientific">Vibrio kanaloae</name>
    <dbReference type="NCBI Taxonomy" id="170673"/>
    <lineage>
        <taxon>Bacteria</taxon>
        <taxon>Pseudomonadati</taxon>
        <taxon>Pseudomonadota</taxon>
        <taxon>Gammaproteobacteria</taxon>
        <taxon>Vibrionales</taxon>
        <taxon>Vibrionaceae</taxon>
        <taxon>Vibrio</taxon>
    </lineage>
</organism>
<feature type="transmembrane region" description="Helical" evidence="1">
    <location>
        <begin position="20"/>
        <end position="46"/>
    </location>
</feature>
<gene>
    <name evidence="3" type="ORF">ACED24_06130</name>
    <name evidence="5" type="ORF">FCV50_17310</name>
    <name evidence="4" type="ORF">FCV52_11555</name>
</gene>
<evidence type="ECO:0000313" key="6">
    <source>
        <dbReference type="Proteomes" id="UP000305234"/>
    </source>
</evidence>
<feature type="domain" description="TadE-like" evidence="2">
    <location>
        <begin position="13"/>
        <end position="55"/>
    </location>
</feature>
<evidence type="ECO:0000313" key="5">
    <source>
        <dbReference type="EMBL" id="TKF28941.1"/>
    </source>
</evidence>
<keyword evidence="1" id="KW-1133">Transmembrane helix</keyword>
<dbReference type="Proteomes" id="UP000305234">
    <property type="component" value="Unassembled WGS sequence"/>
</dbReference>
<accession>A0A2N7J6I2</accession>
<evidence type="ECO:0000313" key="3">
    <source>
        <dbReference type="EMBL" id="MEZ8089623.1"/>
    </source>
</evidence>
<comment type="caution">
    <text evidence="4">The sequence shown here is derived from an EMBL/GenBank/DDBJ whole genome shotgun (WGS) entry which is preliminary data.</text>
</comment>
<evidence type="ECO:0000256" key="1">
    <source>
        <dbReference type="SAM" id="Phobius"/>
    </source>
</evidence>
<dbReference type="AlphaFoldDB" id="A0A2N7J6I2"/>
<evidence type="ECO:0000259" key="2">
    <source>
        <dbReference type="Pfam" id="PF07811"/>
    </source>
</evidence>
<dbReference type="EMBL" id="SYUV01000062">
    <property type="protein sequence ID" value="TKF28941.1"/>
    <property type="molecule type" value="Genomic_DNA"/>
</dbReference>
<reference evidence="6 7" key="1">
    <citation type="submission" date="2019-04" db="EMBL/GenBank/DDBJ databases">
        <title>A reverse ecology approach based on a biological definition of microbial populations.</title>
        <authorList>
            <person name="Arevalo P."/>
            <person name="Vaninsberghe D."/>
            <person name="Elsherbini J."/>
            <person name="Gore J."/>
            <person name="Polz M."/>
        </authorList>
    </citation>
    <scope>NUCLEOTIDE SEQUENCE [LARGE SCALE GENOMIC DNA]</scope>
    <source>
        <strain evidence="4 6">10N.261.46.E4</strain>
        <strain evidence="5 7">10N.261.46.F4</strain>
    </source>
</reference>
<proteinExistence type="predicted"/>
<dbReference type="Proteomes" id="UP000307574">
    <property type="component" value="Unassembled WGS sequence"/>
</dbReference>
<evidence type="ECO:0000313" key="8">
    <source>
        <dbReference type="Proteomes" id="UP001569177"/>
    </source>
</evidence>
<protein>
    <submittedName>
        <fullName evidence="4">Pilus assembly protein</fullName>
    </submittedName>
    <submittedName>
        <fullName evidence="3">TadE family protein</fullName>
    </submittedName>
</protein>
<name>A0A2N7J6I2_9VIBR</name>